<protein>
    <submittedName>
        <fullName evidence="4">MmgE/PrpD family protein</fullName>
    </submittedName>
</protein>
<dbReference type="Proteomes" id="UP000002368">
    <property type="component" value="Chromosome"/>
</dbReference>
<dbReference type="STRING" id="562970.Btus_1265"/>
<dbReference type="HOGENOM" id="CLU_026574_3_1_9"/>
<dbReference type="KEGG" id="bts:Btus_1265"/>
<dbReference type="Pfam" id="PF19305">
    <property type="entry name" value="MmgE_PrpD_C"/>
    <property type="match status" value="1"/>
</dbReference>
<dbReference type="eggNOG" id="COG2079">
    <property type="taxonomic scope" value="Bacteria"/>
</dbReference>
<dbReference type="PANTHER" id="PTHR16943">
    <property type="entry name" value="2-METHYLCITRATE DEHYDRATASE-RELATED"/>
    <property type="match status" value="1"/>
</dbReference>
<proteinExistence type="inferred from homology"/>
<accession>D5WXT3</accession>
<dbReference type="AlphaFoldDB" id="D5WXT3"/>
<dbReference type="SUPFAM" id="SSF103378">
    <property type="entry name" value="2-methylcitrate dehydratase PrpD"/>
    <property type="match status" value="1"/>
</dbReference>
<reference evidence="4 5" key="1">
    <citation type="journal article" date="2011" name="Stand. Genomic Sci.">
        <title>Complete genome sequence of the thermophilic, hydrogen-oxidizing Bacillus tusciae type strain (T2) and reclassification in the new genus, Kyrpidia gen. nov. as Kyrpidia tusciae comb. nov. and emendation of the family Alicyclobacillaceae da Costa and Rainey, 2010.</title>
        <authorList>
            <person name="Klenk H.P."/>
            <person name="Lapidus A."/>
            <person name="Chertkov O."/>
            <person name="Copeland A."/>
            <person name="Del Rio T.G."/>
            <person name="Nolan M."/>
            <person name="Lucas S."/>
            <person name="Chen F."/>
            <person name="Tice H."/>
            <person name="Cheng J.F."/>
            <person name="Han C."/>
            <person name="Bruce D."/>
            <person name="Goodwin L."/>
            <person name="Pitluck S."/>
            <person name="Pati A."/>
            <person name="Ivanova N."/>
            <person name="Mavromatis K."/>
            <person name="Daum C."/>
            <person name="Chen A."/>
            <person name="Palaniappan K."/>
            <person name="Chang Y.J."/>
            <person name="Land M."/>
            <person name="Hauser L."/>
            <person name="Jeffries C.D."/>
            <person name="Detter J.C."/>
            <person name="Rohde M."/>
            <person name="Abt B."/>
            <person name="Pukall R."/>
            <person name="Goker M."/>
            <person name="Bristow J."/>
            <person name="Markowitz V."/>
            <person name="Hugenholtz P."/>
            <person name="Eisen J.A."/>
        </authorList>
    </citation>
    <scope>NUCLEOTIDE SEQUENCE [LARGE SCALE GENOMIC DNA]</scope>
    <source>
        <strain evidence="4 5">DSM 2912</strain>
    </source>
</reference>
<dbReference type="InterPro" id="IPR045337">
    <property type="entry name" value="MmgE_PrpD_C"/>
</dbReference>
<evidence type="ECO:0000313" key="5">
    <source>
        <dbReference type="Proteomes" id="UP000002368"/>
    </source>
</evidence>
<dbReference type="InterPro" id="IPR045336">
    <property type="entry name" value="MmgE_PrpD_N"/>
</dbReference>
<dbReference type="InterPro" id="IPR036148">
    <property type="entry name" value="MmgE/PrpD_sf"/>
</dbReference>
<feature type="domain" description="MmgE/PrpD C-terminal" evidence="3">
    <location>
        <begin position="278"/>
        <end position="440"/>
    </location>
</feature>
<feature type="domain" description="MmgE/PrpD N-terminal" evidence="2">
    <location>
        <begin position="8"/>
        <end position="255"/>
    </location>
</feature>
<dbReference type="GO" id="GO:0016829">
    <property type="term" value="F:lyase activity"/>
    <property type="evidence" value="ECO:0007669"/>
    <property type="project" value="InterPro"/>
</dbReference>
<dbReference type="Gene3D" id="3.30.1330.120">
    <property type="entry name" value="2-methylcitrate dehydratase PrpD"/>
    <property type="match status" value="1"/>
</dbReference>
<evidence type="ECO:0000259" key="2">
    <source>
        <dbReference type="Pfam" id="PF03972"/>
    </source>
</evidence>
<organism evidence="4 5">
    <name type="scientific">Kyrpidia tusciae (strain DSM 2912 / NBRC 15312 / T2)</name>
    <name type="common">Bacillus tusciae</name>
    <dbReference type="NCBI Taxonomy" id="562970"/>
    <lineage>
        <taxon>Bacteria</taxon>
        <taxon>Bacillati</taxon>
        <taxon>Bacillota</taxon>
        <taxon>Bacilli</taxon>
        <taxon>Bacillales</taxon>
        <taxon>Alicyclobacillaceae</taxon>
        <taxon>Kyrpidia</taxon>
    </lineage>
</organism>
<sequence>MRESLTFELADWIRQVRFSSLPPEVVDLTKVTVLDWLGSAIAGSQTPPSAIVRRFAADQGGIPQATVIGGGQPARVTGKERQRTSALLTTFVNGVSSHIVELDDVHKGAIIHAGTAVIPAAIALAEQVAASGPRLIEAVVAGFEVCIRIGEAVTPSHYRYFHTTGTVGTFGAAAAASKLLDLSVEQTVHALGNAGTQAAGLWEFIEDGAMSKHLHSGKAGMNGLLAACLAKDGFTGASRILEGDRGFLRAMAQEYDAGKIVGGLGMGYKIMENCFKIHSSCRHTHHAVDLVIELVNRNNLVPENIGGIEVNTYQVALDITDNPNPESVYAAKFSLQFCAALAAVKRRASLRDFTEDTLKDSTVRGLLKKVRVAVDPVCQSRYPEKWGARVVIRTRGGAEYTASTEYPKGDFENPVSTEELMNKFRDLVDGCISAEEAERLIGRTMALDRLPDVRALFAE</sequence>
<gene>
    <name evidence="4" type="ordered locus">Btus_1265</name>
</gene>
<dbReference type="PANTHER" id="PTHR16943:SF8">
    <property type="entry name" value="2-METHYLCITRATE DEHYDRATASE"/>
    <property type="match status" value="1"/>
</dbReference>
<evidence type="ECO:0000313" key="4">
    <source>
        <dbReference type="EMBL" id="ADG05992.1"/>
    </source>
</evidence>
<comment type="similarity">
    <text evidence="1">Belongs to the PrpD family.</text>
</comment>
<dbReference type="Pfam" id="PF03972">
    <property type="entry name" value="MmgE_PrpD_N"/>
    <property type="match status" value="1"/>
</dbReference>
<evidence type="ECO:0000256" key="1">
    <source>
        <dbReference type="ARBA" id="ARBA00006174"/>
    </source>
</evidence>
<name>D5WXT3_KYRT2</name>
<keyword evidence="5" id="KW-1185">Reference proteome</keyword>
<dbReference type="InterPro" id="IPR042183">
    <property type="entry name" value="MmgE/PrpD_sf_1"/>
</dbReference>
<dbReference type="RefSeq" id="WP_013075282.1">
    <property type="nucleotide sequence ID" value="NC_014098.1"/>
</dbReference>
<dbReference type="EMBL" id="CP002017">
    <property type="protein sequence ID" value="ADG05992.1"/>
    <property type="molecule type" value="Genomic_DNA"/>
</dbReference>
<dbReference type="Gene3D" id="1.10.4100.10">
    <property type="entry name" value="2-methylcitrate dehydratase PrpD"/>
    <property type="match status" value="1"/>
</dbReference>
<dbReference type="InterPro" id="IPR005656">
    <property type="entry name" value="MmgE_PrpD"/>
</dbReference>
<evidence type="ECO:0000259" key="3">
    <source>
        <dbReference type="Pfam" id="PF19305"/>
    </source>
</evidence>
<dbReference type="InterPro" id="IPR042188">
    <property type="entry name" value="MmgE/PrpD_sf_2"/>
</dbReference>